<evidence type="ECO:0000256" key="5">
    <source>
        <dbReference type="ARBA" id="ARBA00023277"/>
    </source>
</evidence>
<dbReference type="GO" id="GO:0005829">
    <property type="term" value="C:cytosol"/>
    <property type="evidence" value="ECO:0007669"/>
    <property type="project" value="TreeGrafter"/>
</dbReference>
<evidence type="ECO:0000256" key="3">
    <source>
        <dbReference type="ARBA" id="ARBA00022857"/>
    </source>
</evidence>
<keyword evidence="4 6" id="KW-0560">Oxidoreductase</keyword>
<dbReference type="Gene3D" id="3.40.50.720">
    <property type="entry name" value="NAD(P)-binding Rossmann-like Domain"/>
    <property type="match status" value="1"/>
</dbReference>
<dbReference type="SUPFAM" id="SSF51735">
    <property type="entry name" value="NAD(P)-binding Rossmann-fold domains"/>
    <property type="match status" value="1"/>
</dbReference>
<sequence>MDSMTFVLFGATGDLAKRKIFPALYNLYLDNKLPRTFSVIGLGRRALSNDTFQSHVESSIRTFSRQLGSSDLEMETFIRSFQYSSLDVTDSDGYDTLLDLIQNREKELGIPENRMFYLSVAPEFINVITSNISKSGLGSVKGWKRLLIEKPFGHDLSSAQQLNAILSNAFEEKEIYRIDHYLGKPMIQNLETLEVANPLLQAVWNNQFIANVQITASETVGVEERAGYYDQAGAIRDMVQNHMLQILMMTAMHLPKRFLSTEVQQEKTKVMASVRPVSKKEAVAHIVRGQYRSGAIQGSPVIGYKEEPGILQTSTNDTFVAARLWIDDPFWQDVPFYIRTGKRMKEKSTRIVIELKNPLKELYSKQLEETAPNLLTIEISPNETISLQLNNKNPLNNGKIEPITIDFSANHQQEQVPEAYEQILHDALRGDATFFAHWEEVELSWAWIQPLLEAFEDNTLPLHLYEAGSMGPEASDRLVDEDGFKWW</sequence>
<dbReference type="PANTHER" id="PTHR23429">
    <property type="entry name" value="GLUCOSE-6-PHOSPHATE 1-DEHYDROGENASE G6PD"/>
    <property type="match status" value="1"/>
</dbReference>
<feature type="binding site" evidence="6">
    <location>
        <position position="218"/>
    </location>
    <ligand>
        <name>substrate</name>
    </ligand>
</feature>
<dbReference type="EC" id="1.1.1.49" evidence="6"/>
<protein>
    <recommendedName>
        <fullName evidence="6">Glucose-6-phosphate 1-dehydrogenase</fullName>
        <shortName evidence="6">G6PD</shortName>
        <ecNumber evidence="6">1.1.1.49</ecNumber>
    </recommendedName>
</protein>
<dbReference type="PIRSF" id="PIRSF000110">
    <property type="entry name" value="G6PD"/>
    <property type="match status" value="1"/>
</dbReference>
<feature type="domain" description="Glucose-6-phosphate dehydrogenase C-terminal" evidence="8">
    <location>
        <begin position="193"/>
        <end position="487"/>
    </location>
</feature>
<evidence type="ECO:0000256" key="2">
    <source>
        <dbReference type="ARBA" id="ARBA00022526"/>
    </source>
</evidence>
<feature type="binding site" evidence="6">
    <location>
        <position position="342"/>
    </location>
    <ligand>
        <name>substrate</name>
    </ligand>
</feature>
<comment type="pathway">
    <text evidence="1 6">Carbohydrate degradation; pentose phosphate pathway; D-ribulose 5-phosphate from D-glucose 6-phosphate (oxidative stage): step 1/3.</text>
</comment>
<evidence type="ECO:0000259" key="7">
    <source>
        <dbReference type="Pfam" id="PF00479"/>
    </source>
</evidence>
<comment type="similarity">
    <text evidence="6">Belongs to the glucose-6-phosphate dehydrogenase family.</text>
</comment>
<feature type="binding site" evidence="6">
    <location>
        <position position="237"/>
    </location>
    <ligand>
        <name>substrate</name>
    </ligand>
</feature>
<evidence type="ECO:0000259" key="8">
    <source>
        <dbReference type="Pfam" id="PF02781"/>
    </source>
</evidence>
<proteinExistence type="inferred from homology"/>
<comment type="function">
    <text evidence="6">Catalyzes the oxidation of glucose 6-phosphate to 6-phosphogluconolactone.</text>
</comment>
<feature type="binding site" evidence="6">
    <location>
        <position position="180"/>
    </location>
    <ligand>
        <name>substrate</name>
    </ligand>
</feature>
<dbReference type="EMBL" id="LQWZ01000011">
    <property type="protein sequence ID" value="OAH58115.1"/>
    <property type="molecule type" value="Genomic_DNA"/>
</dbReference>
<feature type="binding site" evidence="6">
    <location>
        <position position="184"/>
    </location>
    <ligand>
        <name>substrate</name>
    </ligand>
</feature>
<feature type="binding site" evidence="6">
    <location>
        <position position="44"/>
    </location>
    <ligand>
        <name>NADP(+)</name>
        <dbReference type="ChEBI" id="CHEBI:58349"/>
    </ligand>
</feature>
<dbReference type="InterPro" id="IPR001282">
    <property type="entry name" value="G6P_DH"/>
</dbReference>
<dbReference type="UniPathway" id="UPA00115">
    <property type="reaction ID" value="UER00408"/>
</dbReference>
<dbReference type="Pfam" id="PF02781">
    <property type="entry name" value="G6PD_C"/>
    <property type="match status" value="1"/>
</dbReference>
<keyword evidence="2 6" id="KW-0313">Glucose metabolism</keyword>
<reference evidence="9 10" key="1">
    <citation type="submission" date="2016-01" db="EMBL/GenBank/DDBJ databases">
        <title>Investigation of taxonomic status of Bacillus aminovorans.</title>
        <authorList>
            <person name="Verma A."/>
            <person name="Pal Y."/>
            <person name="Krishnamurthi S."/>
        </authorList>
    </citation>
    <scope>NUCLEOTIDE SEQUENCE [LARGE SCALE GENOMIC DNA]</scope>
    <source>
        <strain evidence="9 10">DSM 4337</strain>
    </source>
</reference>
<dbReference type="SUPFAM" id="SSF55347">
    <property type="entry name" value="Glyceraldehyde-3-phosphate dehydrogenase-like, C-terminal domain"/>
    <property type="match status" value="1"/>
</dbReference>
<name>A0A177KYM9_9BACI</name>
<dbReference type="InterPro" id="IPR036291">
    <property type="entry name" value="NAD(P)-bd_dom_sf"/>
</dbReference>
<dbReference type="GO" id="GO:0006006">
    <property type="term" value="P:glucose metabolic process"/>
    <property type="evidence" value="ECO:0007669"/>
    <property type="project" value="UniProtKB-KW"/>
</dbReference>
<dbReference type="InterPro" id="IPR022675">
    <property type="entry name" value="G6P_DH_C"/>
</dbReference>
<evidence type="ECO:0000256" key="1">
    <source>
        <dbReference type="ARBA" id="ARBA00004937"/>
    </source>
</evidence>
<dbReference type="PRINTS" id="PR00079">
    <property type="entry name" value="G6PDHDRGNASE"/>
</dbReference>
<organism evidence="9 10">
    <name type="scientific">Domibacillus aminovorans</name>
    <dbReference type="NCBI Taxonomy" id="29332"/>
    <lineage>
        <taxon>Bacteria</taxon>
        <taxon>Bacillati</taxon>
        <taxon>Bacillota</taxon>
        <taxon>Bacilli</taxon>
        <taxon>Bacillales</taxon>
        <taxon>Bacillaceae</taxon>
        <taxon>Domibacillus</taxon>
    </lineage>
</organism>
<evidence type="ECO:0000313" key="10">
    <source>
        <dbReference type="Proteomes" id="UP000077271"/>
    </source>
</evidence>
<feature type="binding site" evidence="6">
    <location>
        <begin position="10"/>
        <end position="17"/>
    </location>
    <ligand>
        <name>NADP(+)</name>
        <dbReference type="ChEBI" id="CHEBI:58349"/>
    </ligand>
</feature>
<dbReference type="Gene3D" id="3.30.360.10">
    <property type="entry name" value="Dihydrodipicolinate Reductase, domain 2"/>
    <property type="match status" value="1"/>
</dbReference>
<dbReference type="Pfam" id="PF00479">
    <property type="entry name" value="G6PD_N"/>
    <property type="match status" value="1"/>
</dbReference>
<dbReference type="OrthoDB" id="9802739at2"/>
<comment type="caution">
    <text evidence="9">The sequence shown here is derived from an EMBL/GenBank/DDBJ whole genome shotgun (WGS) entry which is preliminary data.</text>
</comment>
<dbReference type="InterPro" id="IPR022674">
    <property type="entry name" value="G6P_DH_NAD-bd"/>
</dbReference>
<dbReference type="GO" id="GO:0004345">
    <property type="term" value="F:glucose-6-phosphate dehydrogenase activity"/>
    <property type="evidence" value="ECO:0007669"/>
    <property type="project" value="UniProtKB-UniRule"/>
</dbReference>
<gene>
    <name evidence="6" type="primary">zwf</name>
    <name evidence="9" type="ORF">AWH48_18715</name>
</gene>
<dbReference type="PANTHER" id="PTHR23429:SF0">
    <property type="entry name" value="GLUCOSE-6-PHOSPHATE 1-DEHYDROGENASE"/>
    <property type="match status" value="1"/>
</dbReference>
<keyword evidence="5 6" id="KW-0119">Carbohydrate metabolism</keyword>
<feature type="domain" description="Glucose-6-phosphate dehydrogenase NAD-binding" evidence="7">
    <location>
        <begin position="7"/>
        <end position="189"/>
    </location>
</feature>
<evidence type="ECO:0000313" key="9">
    <source>
        <dbReference type="EMBL" id="OAH58115.1"/>
    </source>
</evidence>
<dbReference type="NCBIfam" id="TIGR00871">
    <property type="entry name" value="zwf"/>
    <property type="match status" value="1"/>
</dbReference>
<accession>A0A177KYM9</accession>
<feature type="active site" description="Proton acceptor" evidence="6">
    <location>
        <position position="242"/>
    </location>
</feature>
<dbReference type="HAMAP" id="MF_00966">
    <property type="entry name" value="G6PD"/>
    <property type="match status" value="1"/>
</dbReference>
<feature type="binding site" evidence="6">
    <location>
        <position position="150"/>
    </location>
    <ligand>
        <name>NADP(+)</name>
        <dbReference type="ChEBI" id="CHEBI:58349"/>
    </ligand>
</feature>
<feature type="binding site" evidence="6">
    <location>
        <begin position="87"/>
        <end position="88"/>
    </location>
    <ligand>
        <name>NADP(+)</name>
        <dbReference type="ChEBI" id="CHEBI:58349"/>
    </ligand>
</feature>
<feature type="binding site" evidence="6">
    <location>
        <position position="347"/>
    </location>
    <ligand>
        <name>substrate</name>
    </ligand>
</feature>
<dbReference type="Proteomes" id="UP000077271">
    <property type="component" value="Unassembled WGS sequence"/>
</dbReference>
<comment type="catalytic activity">
    <reaction evidence="6">
        <text>D-glucose 6-phosphate + NADP(+) = 6-phospho-D-glucono-1,5-lactone + NADPH + H(+)</text>
        <dbReference type="Rhea" id="RHEA:15841"/>
        <dbReference type="ChEBI" id="CHEBI:15378"/>
        <dbReference type="ChEBI" id="CHEBI:57783"/>
        <dbReference type="ChEBI" id="CHEBI:57955"/>
        <dbReference type="ChEBI" id="CHEBI:58349"/>
        <dbReference type="ChEBI" id="CHEBI:61548"/>
        <dbReference type="EC" id="1.1.1.49"/>
    </reaction>
</comment>
<evidence type="ECO:0000256" key="6">
    <source>
        <dbReference type="HAMAP-Rule" id="MF_00966"/>
    </source>
</evidence>
<dbReference type="GO" id="GO:0009051">
    <property type="term" value="P:pentose-phosphate shunt, oxidative branch"/>
    <property type="evidence" value="ECO:0007669"/>
    <property type="project" value="TreeGrafter"/>
</dbReference>
<dbReference type="AlphaFoldDB" id="A0A177KYM9"/>
<keyword evidence="3 6" id="KW-0521">NADP</keyword>
<evidence type="ECO:0000256" key="4">
    <source>
        <dbReference type="ARBA" id="ARBA00023002"/>
    </source>
</evidence>
<dbReference type="GO" id="GO:0050661">
    <property type="term" value="F:NADP binding"/>
    <property type="evidence" value="ECO:0007669"/>
    <property type="project" value="UniProtKB-UniRule"/>
</dbReference>